<keyword evidence="2" id="KW-0812">Transmembrane</keyword>
<evidence type="ECO:0000256" key="2">
    <source>
        <dbReference type="SAM" id="Phobius"/>
    </source>
</evidence>
<evidence type="ECO:0000313" key="3">
    <source>
        <dbReference type="EMBL" id="MDP9820628.1"/>
    </source>
</evidence>
<protein>
    <submittedName>
        <fullName evidence="3">Uncharacterized protein</fullName>
    </submittedName>
</protein>
<feature type="transmembrane region" description="Helical" evidence="2">
    <location>
        <begin position="46"/>
        <end position="68"/>
    </location>
</feature>
<keyword evidence="4" id="KW-1185">Reference proteome</keyword>
<evidence type="ECO:0000313" key="4">
    <source>
        <dbReference type="Proteomes" id="UP001240447"/>
    </source>
</evidence>
<evidence type="ECO:0000256" key="1">
    <source>
        <dbReference type="SAM" id="MobiDB-lite"/>
    </source>
</evidence>
<keyword evidence="2" id="KW-0472">Membrane</keyword>
<gene>
    <name evidence="3" type="ORF">J2S59_000437</name>
</gene>
<dbReference type="RefSeq" id="WP_068118438.1">
    <property type="nucleotide sequence ID" value="NZ_CCXJ01000138.1"/>
</dbReference>
<proteinExistence type="predicted"/>
<feature type="transmembrane region" description="Helical" evidence="2">
    <location>
        <begin position="80"/>
        <end position="107"/>
    </location>
</feature>
<organism evidence="3 4">
    <name type="scientific">Nocardioides massiliensis</name>
    <dbReference type="NCBI Taxonomy" id="1325935"/>
    <lineage>
        <taxon>Bacteria</taxon>
        <taxon>Bacillati</taxon>
        <taxon>Actinomycetota</taxon>
        <taxon>Actinomycetes</taxon>
        <taxon>Propionibacteriales</taxon>
        <taxon>Nocardioidaceae</taxon>
        <taxon>Nocardioides</taxon>
    </lineage>
</organism>
<comment type="caution">
    <text evidence="3">The sequence shown here is derived from an EMBL/GenBank/DDBJ whole genome shotgun (WGS) entry which is preliminary data.</text>
</comment>
<dbReference type="Proteomes" id="UP001240447">
    <property type="component" value="Unassembled WGS sequence"/>
</dbReference>
<keyword evidence="2" id="KW-1133">Transmembrane helix</keyword>
<feature type="region of interest" description="Disordered" evidence="1">
    <location>
        <begin position="1"/>
        <end position="29"/>
    </location>
</feature>
<dbReference type="EMBL" id="JAUSQM010000001">
    <property type="protein sequence ID" value="MDP9820628.1"/>
    <property type="molecule type" value="Genomic_DNA"/>
</dbReference>
<accession>A0ABT9NJP3</accession>
<sequence length="198" mass="20425">MTTQIQPTASGPVGPVHAMPQASSRQMPAGGGVAPLRDNGYRMLQVVLFVAGAVLLPLGLVVIVLGWYGAANTPYEYDQISYLVSGGLLGLGLTFCGGFLYFGAWLARLAADQKEASKRLADTLLVLADVTSRSAAGAAAPVAPAATRDPGSVPVVAGSGTTVHRADCSLIQHRDDLRPAGPDAPGMTQCRLCKPDLV</sequence>
<reference evidence="3 4" key="1">
    <citation type="submission" date="2023-07" db="EMBL/GenBank/DDBJ databases">
        <title>Sequencing the genomes of 1000 actinobacteria strains.</title>
        <authorList>
            <person name="Klenk H.-P."/>
        </authorList>
    </citation>
    <scope>NUCLEOTIDE SEQUENCE [LARGE SCALE GENOMIC DNA]</scope>
    <source>
        <strain evidence="3 4">GD13</strain>
    </source>
</reference>
<name>A0ABT9NJP3_9ACTN</name>